<name>A0A2S4VBZ0_9BASI</name>
<dbReference type="PRINTS" id="PR00369">
    <property type="entry name" value="FLAVODOXIN"/>
</dbReference>
<dbReference type="EMBL" id="PKSL01000079">
    <property type="protein sequence ID" value="POW07056.1"/>
    <property type="molecule type" value="Genomic_DNA"/>
</dbReference>
<keyword evidence="3 9" id="KW-0963">Cytoplasm</keyword>
<evidence type="ECO:0000256" key="7">
    <source>
        <dbReference type="ARBA" id="ARBA00022857"/>
    </source>
</evidence>
<evidence type="ECO:0000256" key="6">
    <source>
        <dbReference type="ARBA" id="ARBA00022827"/>
    </source>
</evidence>
<comment type="subunit">
    <text evidence="9">Interacts with DRE2; as part of the cytosolic iron-sulfur (Fe-S) protein assembly (CIA) machinery.</text>
</comment>
<evidence type="ECO:0000256" key="1">
    <source>
        <dbReference type="ARBA" id="ARBA00001917"/>
    </source>
</evidence>
<dbReference type="GO" id="GO:0005739">
    <property type="term" value="C:mitochondrion"/>
    <property type="evidence" value="ECO:0007669"/>
    <property type="project" value="UniProtKB-SubCell"/>
</dbReference>
<evidence type="ECO:0000313" key="12">
    <source>
        <dbReference type="EMBL" id="POW07056.1"/>
    </source>
</evidence>
<dbReference type="InterPro" id="IPR023173">
    <property type="entry name" value="NADPH_Cyt_P450_Rdtase_alpha"/>
</dbReference>
<comment type="cofactor">
    <cofactor evidence="1 9">
        <name>FMN</name>
        <dbReference type="ChEBI" id="CHEBI:58210"/>
    </cofactor>
</comment>
<dbReference type="VEuPathDB" id="FungiDB:PSHT_08718"/>
<feature type="domain" description="Flavodoxin-like" evidence="10">
    <location>
        <begin position="34"/>
        <end position="178"/>
    </location>
</feature>
<feature type="binding site" evidence="9">
    <location>
        <position position="473"/>
    </location>
    <ligand>
        <name>NADP(+)</name>
        <dbReference type="ChEBI" id="CHEBI:58349"/>
    </ligand>
</feature>
<dbReference type="Pfam" id="PF00175">
    <property type="entry name" value="NAD_binding_1"/>
    <property type="match status" value="1"/>
</dbReference>
<comment type="catalytic activity">
    <reaction evidence="9">
        <text>2 oxidized [2Fe-2S]-[protein] + NADPH = 2 reduced [2Fe-2S]-[protein] + NADP(+) + H(+)</text>
        <dbReference type="Rhea" id="RHEA:67716"/>
        <dbReference type="Rhea" id="RHEA-COMP:17327"/>
        <dbReference type="Rhea" id="RHEA-COMP:17328"/>
        <dbReference type="ChEBI" id="CHEBI:15378"/>
        <dbReference type="ChEBI" id="CHEBI:33737"/>
        <dbReference type="ChEBI" id="CHEBI:33738"/>
        <dbReference type="ChEBI" id="CHEBI:57783"/>
        <dbReference type="ChEBI" id="CHEBI:58349"/>
    </reaction>
</comment>
<dbReference type="EC" id="1.18.1.-" evidence="9"/>
<keyword evidence="8 9" id="KW-0560">Oxidoreductase</keyword>
<keyword evidence="4 9" id="KW-0285">Flavoprotein</keyword>
<evidence type="ECO:0000256" key="9">
    <source>
        <dbReference type="HAMAP-Rule" id="MF_03178"/>
    </source>
</evidence>
<evidence type="ECO:0000256" key="8">
    <source>
        <dbReference type="ARBA" id="ARBA00023002"/>
    </source>
</evidence>
<dbReference type="Gene3D" id="3.40.50.360">
    <property type="match status" value="1"/>
</dbReference>
<dbReference type="InterPro" id="IPR017927">
    <property type="entry name" value="FAD-bd_FR_type"/>
</dbReference>
<comment type="similarity">
    <text evidence="9">In the N-terminal section; belongs to the flavodoxin family.</text>
</comment>
<dbReference type="GO" id="GO:0005829">
    <property type="term" value="C:cytosol"/>
    <property type="evidence" value="ECO:0007669"/>
    <property type="project" value="TreeGrafter"/>
</dbReference>
<feature type="binding site" evidence="9">
    <location>
        <begin position="538"/>
        <end position="542"/>
    </location>
    <ligand>
        <name>NADP(+)</name>
        <dbReference type="ChEBI" id="CHEBI:58349"/>
    </ligand>
</feature>
<accession>A0A2S4VBZ0</accession>
<sequence>MHLPQSTDHFLWPGIHYQILDSRSTHNKKMERRLLILYGSQTGTAEDLAHQLARGAQRLHLRTQVSSMDQYNRDGIFDEDLVVFICSTTGQGVQPSNMTQFWNQLRRSNLPSNFLDNLRFTVFGLGDSSYPKFNWTAKKLFRRLVQLGATSFYESGQADDQNLNGVDSTLLPWLDGLWSKLLEISPLPIGILPIPTTTCLPSNYRLEQSTDTDQLQQCTTTIHSSGSYSAILSKNHRLTHPSHFQDTREIILDLEDQSIDFVPGAVCEIWPQNSDLDIHYLFRLMNWDHLCDQVFKIYSTDKNHDLPLESNTLKEIFKTRLDFTSVPNRSFIEWMSHFTTDTLEREKLIEFCSIEGQDDLYDYTKKSRRTILEVLSEFKSTKIPIEYIFDVFPPLRPRQFSIASSSKIFPNQIHLLVAILNYKTRLSVPRKGLCTTWLAGLEIGTRIQFGISEGYVRFPPDPNQAIICIGPGTGIAPFRSLIQERQSLTSELHQPNTLVFFGCRSQNMDFYYRDQWSESVEHGLCQFFWAASRDQDHKRYVQDLIIENSALVWKYIHSHNASIFISGSAGEMPKAVRSALKKICTSQGGFDHSQSDQYIDKLEVLGKLQEDTWS</sequence>
<keyword evidence="13" id="KW-1185">Reference proteome</keyword>
<evidence type="ECO:0000313" key="13">
    <source>
        <dbReference type="Proteomes" id="UP000239156"/>
    </source>
</evidence>
<dbReference type="Gene3D" id="2.40.30.10">
    <property type="entry name" value="Translation factors"/>
    <property type="match status" value="1"/>
</dbReference>
<feature type="binding site" evidence="9">
    <location>
        <begin position="125"/>
        <end position="134"/>
    </location>
    <ligand>
        <name>FMN</name>
        <dbReference type="ChEBI" id="CHEBI:58210"/>
    </ligand>
</feature>
<dbReference type="AlphaFoldDB" id="A0A2S4VBZ0"/>
<keyword evidence="7 9" id="KW-0521">NADP</keyword>
<dbReference type="PRINTS" id="PR00371">
    <property type="entry name" value="FPNCR"/>
</dbReference>
<feature type="binding site" evidence="9">
    <location>
        <begin position="532"/>
        <end position="533"/>
    </location>
    <ligand>
        <name>NADP(+)</name>
        <dbReference type="ChEBI" id="CHEBI:58349"/>
    </ligand>
</feature>
<evidence type="ECO:0000256" key="3">
    <source>
        <dbReference type="ARBA" id="ARBA00022490"/>
    </source>
</evidence>
<evidence type="ECO:0000256" key="4">
    <source>
        <dbReference type="ARBA" id="ARBA00022630"/>
    </source>
</evidence>
<comment type="function">
    <text evidence="9">NADPH-dependent reductase which is a central component of the cytosolic iron-sulfur (Fe-S) protein assembly (CIA) machinery. Transfers electrons from NADPH via its FAD and FMN prosthetic groups to the [2Fe-2S] cluster of DRE2, another key component of the CIA machinery. In turn, this reduced cluster provides electrons for assembly of cytosolic iron-sulfur cluster proteins. Positively controls H(2)O(2)-induced cell death.</text>
</comment>
<comment type="cofactor">
    <cofactor evidence="2 9">
        <name>FAD</name>
        <dbReference type="ChEBI" id="CHEBI:57692"/>
    </cofactor>
</comment>
<dbReference type="Pfam" id="PF00258">
    <property type="entry name" value="Flavodoxin_1"/>
    <property type="match status" value="1"/>
</dbReference>
<dbReference type="Gene3D" id="1.20.990.10">
    <property type="entry name" value="NADPH-cytochrome p450 Reductase, Chain A, domain 3"/>
    <property type="match status" value="1"/>
</dbReference>
<keyword evidence="5 9" id="KW-0288">FMN</keyword>
<dbReference type="FunFam" id="3.40.50.80:FF:000032">
    <property type="entry name" value="NADPH-dependent diflavin oxidoreductase 1"/>
    <property type="match status" value="1"/>
</dbReference>
<dbReference type="InterPro" id="IPR003097">
    <property type="entry name" value="CysJ-like_FAD-binding"/>
</dbReference>
<proteinExistence type="inferred from homology"/>
<feature type="binding site" evidence="9">
    <location>
        <begin position="87"/>
        <end position="90"/>
    </location>
    <ligand>
        <name>FMN</name>
        <dbReference type="ChEBI" id="CHEBI:58210"/>
    </ligand>
</feature>
<dbReference type="Gene3D" id="3.40.50.80">
    <property type="entry name" value="Nucleotide-binding domain of ferredoxin-NADP reductase (FNR) module"/>
    <property type="match status" value="1"/>
</dbReference>
<evidence type="ECO:0000259" key="10">
    <source>
        <dbReference type="PROSITE" id="PS50902"/>
    </source>
</evidence>
<dbReference type="GO" id="GO:0010181">
    <property type="term" value="F:FMN binding"/>
    <property type="evidence" value="ECO:0007669"/>
    <property type="project" value="UniProtKB-UniRule"/>
</dbReference>
<dbReference type="SUPFAM" id="SSF63380">
    <property type="entry name" value="Riboflavin synthase domain-like"/>
    <property type="match status" value="1"/>
</dbReference>
<comment type="subcellular location">
    <subcellularLocation>
        <location evidence="9">Cytoplasm</location>
    </subcellularLocation>
    <subcellularLocation>
        <location evidence="9">Mitochondrion</location>
    </subcellularLocation>
    <text evidence="9">Relocalizes to mitochondria after H(2)O(2) exposure.</text>
</comment>
<dbReference type="InterPro" id="IPR001709">
    <property type="entry name" value="Flavoprot_Pyr_Nucl_cyt_Rdtase"/>
</dbReference>
<dbReference type="InterPro" id="IPR029039">
    <property type="entry name" value="Flavoprotein-like_sf"/>
</dbReference>
<comment type="similarity">
    <text evidence="9">In the C-terminal section; belongs to the flavoprotein pyridine nucleotide cytochrome reductase family.</text>
</comment>
<evidence type="ECO:0000256" key="5">
    <source>
        <dbReference type="ARBA" id="ARBA00022643"/>
    </source>
</evidence>
<dbReference type="FunFam" id="3.40.50.360:FF:000034">
    <property type="entry name" value="NADPH-dependent diflavin oxidoreductase 1"/>
    <property type="match status" value="1"/>
</dbReference>
<dbReference type="GO" id="GO:0016651">
    <property type="term" value="F:oxidoreductase activity, acting on NAD(P)H"/>
    <property type="evidence" value="ECO:0007669"/>
    <property type="project" value="UniProtKB-UniRule"/>
</dbReference>
<keyword evidence="6 9" id="KW-0274">FAD</keyword>
<dbReference type="Proteomes" id="UP000239156">
    <property type="component" value="Unassembled WGS sequence"/>
</dbReference>
<gene>
    <name evidence="9" type="primary">TAH18</name>
    <name evidence="12" type="ORF">PSTT_08564</name>
</gene>
<dbReference type="PROSITE" id="PS51384">
    <property type="entry name" value="FAD_FR"/>
    <property type="match status" value="1"/>
</dbReference>
<dbReference type="PANTHER" id="PTHR19384">
    <property type="entry name" value="NITRIC OXIDE SYNTHASE-RELATED"/>
    <property type="match status" value="1"/>
</dbReference>
<comment type="caution">
    <text evidence="12">The sequence shown here is derived from an EMBL/GenBank/DDBJ whole genome shotgun (WGS) entry which is preliminary data.</text>
</comment>
<feature type="binding site" evidence="9">
    <location>
        <position position="368"/>
    </location>
    <ligand>
        <name>FAD</name>
        <dbReference type="ChEBI" id="CHEBI:57692"/>
    </ligand>
</feature>
<organism evidence="12 13">
    <name type="scientific">Puccinia striiformis</name>
    <dbReference type="NCBI Taxonomy" id="27350"/>
    <lineage>
        <taxon>Eukaryota</taxon>
        <taxon>Fungi</taxon>
        <taxon>Dikarya</taxon>
        <taxon>Basidiomycota</taxon>
        <taxon>Pucciniomycotina</taxon>
        <taxon>Pucciniomycetes</taxon>
        <taxon>Pucciniales</taxon>
        <taxon>Pucciniaceae</taxon>
        <taxon>Puccinia</taxon>
    </lineage>
</organism>
<evidence type="ECO:0000259" key="11">
    <source>
        <dbReference type="PROSITE" id="PS51384"/>
    </source>
</evidence>
<dbReference type="PANTHER" id="PTHR19384:SF10">
    <property type="entry name" value="NADPH-DEPENDENT DIFLAVIN OXIDOREDUCTASE 1"/>
    <property type="match status" value="1"/>
</dbReference>
<dbReference type="InterPro" id="IPR039261">
    <property type="entry name" value="FNR_nucleotide-bd"/>
</dbReference>
<dbReference type="GO" id="GO:0050661">
    <property type="term" value="F:NADP binding"/>
    <property type="evidence" value="ECO:0007669"/>
    <property type="project" value="UniProtKB-UniRule"/>
</dbReference>
<dbReference type="InterPro" id="IPR008254">
    <property type="entry name" value="Flavodoxin/NO_synth"/>
</dbReference>
<evidence type="ECO:0000256" key="2">
    <source>
        <dbReference type="ARBA" id="ARBA00001974"/>
    </source>
</evidence>
<feature type="domain" description="FAD-binding FR-type" evidence="11">
    <location>
        <begin position="225"/>
        <end position="461"/>
    </location>
</feature>
<keyword evidence="9" id="KW-0496">Mitochondrion</keyword>
<reference evidence="12" key="1">
    <citation type="submission" date="2017-12" db="EMBL/GenBank/DDBJ databases">
        <title>Gene loss provides genomic basis for host adaptation in cereal stripe rust fungi.</title>
        <authorList>
            <person name="Xia C."/>
        </authorList>
    </citation>
    <scope>NUCLEOTIDE SEQUENCE [LARGE SCALE GENOMIC DNA]</scope>
    <source>
        <strain evidence="12">93-210</strain>
    </source>
</reference>
<feature type="binding site" evidence="9">
    <location>
        <begin position="432"/>
        <end position="435"/>
    </location>
    <ligand>
        <name>FAD</name>
        <dbReference type="ChEBI" id="CHEBI:57692"/>
    </ligand>
</feature>
<feature type="binding site" evidence="9">
    <location>
        <position position="160"/>
    </location>
    <ligand>
        <name>FMN</name>
        <dbReference type="ChEBI" id="CHEBI:58210"/>
    </ligand>
</feature>
<feature type="binding site" evidence="9">
    <location>
        <begin position="398"/>
        <end position="401"/>
    </location>
    <ligand>
        <name>FAD</name>
        <dbReference type="ChEBI" id="CHEBI:57692"/>
    </ligand>
</feature>
<dbReference type="VEuPathDB" id="FungiDB:PSTT_08564"/>
<dbReference type="PROSITE" id="PS50902">
    <property type="entry name" value="FLAVODOXIN_LIKE"/>
    <property type="match status" value="1"/>
</dbReference>
<comment type="similarity">
    <text evidence="9">Belongs to the NADPH-dependent diflavin oxidoreductase NDOR1 family.</text>
</comment>
<dbReference type="SUPFAM" id="SSF52218">
    <property type="entry name" value="Flavoproteins"/>
    <property type="match status" value="1"/>
</dbReference>
<dbReference type="InterPro" id="IPR001094">
    <property type="entry name" value="Flavdoxin-like"/>
</dbReference>
<dbReference type="Pfam" id="PF00667">
    <property type="entry name" value="FAD_binding_1"/>
    <property type="match status" value="1"/>
</dbReference>
<dbReference type="GO" id="GO:0050660">
    <property type="term" value="F:flavin adenine dinucleotide binding"/>
    <property type="evidence" value="ECO:0007669"/>
    <property type="project" value="UniProtKB-UniRule"/>
</dbReference>
<dbReference type="InterPro" id="IPR017938">
    <property type="entry name" value="Riboflavin_synthase-like_b-brl"/>
</dbReference>
<protein>
    <recommendedName>
        <fullName evidence="9">NADPH-dependent diflavin oxidoreductase 1</fullName>
        <ecNumber evidence="9">1.18.1.-</ecNumber>
    </recommendedName>
    <alternativeName>
        <fullName evidence="9">NADPH-dependent FMN and FAD-containing oxidoreductase</fullName>
    </alternativeName>
</protein>
<dbReference type="InterPro" id="IPR028879">
    <property type="entry name" value="NDOR1"/>
</dbReference>
<feature type="binding site" evidence="9">
    <location>
        <begin position="40"/>
        <end position="45"/>
    </location>
    <ligand>
        <name>FMN</name>
        <dbReference type="ChEBI" id="CHEBI:58210"/>
    </ligand>
</feature>
<dbReference type="GO" id="GO:0160246">
    <property type="term" value="F:NADPH-iron-sulfur [2Fe-2S] protein oxidoreductase activity"/>
    <property type="evidence" value="ECO:0007669"/>
    <property type="project" value="InterPro"/>
</dbReference>
<dbReference type="GO" id="GO:0016226">
    <property type="term" value="P:iron-sulfur cluster assembly"/>
    <property type="evidence" value="ECO:0007669"/>
    <property type="project" value="UniProtKB-UniRule"/>
</dbReference>
<dbReference type="HAMAP" id="MF_03178">
    <property type="entry name" value="NDOR1"/>
    <property type="match status" value="1"/>
</dbReference>
<comment type="caution">
    <text evidence="9">Lacks conserved residue(s) required for the propagation of feature annotation.</text>
</comment>
<feature type="binding site" evidence="9">
    <location>
        <position position="613"/>
    </location>
    <ligand>
        <name>FAD</name>
        <dbReference type="ChEBI" id="CHEBI:57692"/>
    </ligand>
</feature>
<dbReference type="SUPFAM" id="SSF52343">
    <property type="entry name" value="Ferredoxin reductase-like, C-terminal NADP-linked domain"/>
    <property type="match status" value="1"/>
</dbReference>
<dbReference type="InterPro" id="IPR001433">
    <property type="entry name" value="OxRdtase_FAD/NAD-bd"/>
</dbReference>